<protein>
    <submittedName>
        <fullName evidence="1">Uncharacterized protein</fullName>
    </submittedName>
</protein>
<organism evidence="1 2">
    <name type="scientific">[Mycobacterium] crassicus</name>
    <dbReference type="NCBI Taxonomy" id="2872309"/>
    <lineage>
        <taxon>Bacteria</taxon>
        <taxon>Bacillati</taxon>
        <taxon>Actinomycetota</taxon>
        <taxon>Actinomycetes</taxon>
        <taxon>Mycobacteriales</taxon>
        <taxon>Mycobacteriaceae</taxon>
        <taxon>Mycolicibacter</taxon>
    </lineage>
</organism>
<sequence length="87" mass="9958">MSDQQYAEAVNTVRDWILSQGKAWVAREPERRCGSSPQLDAAIENLPPDVCRQRPEGVDVIMADLNHYLGREVHDRHRSDGQYCPPR</sequence>
<proteinExistence type="predicted"/>
<reference evidence="1 2" key="1">
    <citation type="submission" date="2023-12" db="EMBL/GenBank/DDBJ databases">
        <title>Description of new species of Mycobacterium terrae complex isolated from sewage at the Sao Paulo Zoological Park Foundation in Brazil.</title>
        <authorList>
            <person name="Romagnoli C.L."/>
            <person name="Conceicao E.C."/>
            <person name="Machado E."/>
            <person name="Barreto L.B.P.F."/>
            <person name="Sharma A."/>
            <person name="Silva N.M."/>
            <person name="Marques L.E."/>
            <person name="Juliana M.A."/>
            <person name="Lourenco M.C.S."/>
            <person name="Digiampietri L.A."/>
            <person name="Suffys P.N."/>
            <person name="Viana-Niero C."/>
        </authorList>
    </citation>
    <scope>NUCLEOTIDE SEQUENCE [LARGE SCALE GENOMIC DNA]</scope>
    <source>
        <strain evidence="1 2">MYC098</strain>
    </source>
</reference>
<dbReference type="RefSeq" id="WP_329780338.1">
    <property type="nucleotide sequence ID" value="NZ_JAYJJR010000013.1"/>
</dbReference>
<evidence type="ECO:0000313" key="2">
    <source>
        <dbReference type="Proteomes" id="UP001299596"/>
    </source>
</evidence>
<gene>
    <name evidence="1" type="ORF">K6T79_18695</name>
</gene>
<dbReference type="Proteomes" id="UP001299596">
    <property type="component" value="Unassembled WGS sequence"/>
</dbReference>
<keyword evidence="2" id="KW-1185">Reference proteome</keyword>
<accession>A0ABU5XLB2</accession>
<evidence type="ECO:0000313" key="1">
    <source>
        <dbReference type="EMBL" id="MEB3023075.1"/>
    </source>
</evidence>
<comment type="caution">
    <text evidence="1">The sequence shown here is derived from an EMBL/GenBank/DDBJ whole genome shotgun (WGS) entry which is preliminary data.</text>
</comment>
<dbReference type="EMBL" id="JAYJJR010000013">
    <property type="protein sequence ID" value="MEB3023075.1"/>
    <property type="molecule type" value="Genomic_DNA"/>
</dbReference>
<name>A0ABU5XLB2_9MYCO</name>